<sequence>MNSIISRHKYKDFFHKSMFILHDTLLICFLIISIAMFIFRNKKYHKYLGTMIKYTSYFLFINGSILAFYVNGYDSIIFISYGFSFLTYAIELGTNENKLQILHIISSFSNFVNLVYLYNMSSVEKYFDFLSVMYLIPFLHFYNIFDKSSHIQNAINFSHLSLLGITFSFTSDIYWLRSFPLPNIFKLIINQLPILFVIILKNITLK</sequence>
<keyword evidence="1" id="KW-0812">Transmembrane</keyword>
<keyword evidence="1" id="KW-0472">Membrane</keyword>
<organism evidence="2">
    <name type="scientific">viral metagenome</name>
    <dbReference type="NCBI Taxonomy" id="1070528"/>
    <lineage>
        <taxon>unclassified sequences</taxon>
        <taxon>metagenomes</taxon>
        <taxon>organismal metagenomes</taxon>
    </lineage>
</organism>
<feature type="transmembrane region" description="Helical" evidence="1">
    <location>
        <begin position="183"/>
        <end position="200"/>
    </location>
</feature>
<accession>A0A6C0BEY5</accession>
<protein>
    <submittedName>
        <fullName evidence="2">Uncharacterized protein</fullName>
    </submittedName>
</protein>
<feature type="transmembrane region" description="Helical" evidence="1">
    <location>
        <begin position="51"/>
        <end position="70"/>
    </location>
</feature>
<evidence type="ECO:0000313" key="2">
    <source>
        <dbReference type="EMBL" id="QHS89968.1"/>
    </source>
</evidence>
<dbReference type="EMBL" id="MN739122">
    <property type="protein sequence ID" value="QHS89968.1"/>
    <property type="molecule type" value="Genomic_DNA"/>
</dbReference>
<name>A0A6C0BEY5_9ZZZZ</name>
<dbReference type="AlphaFoldDB" id="A0A6C0BEY5"/>
<proteinExistence type="predicted"/>
<reference evidence="2" key="1">
    <citation type="journal article" date="2020" name="Nature">
        <title>Giant virus diversity and host interactions through global metagenomics.</title>
        <authorList>
            <person name="Schulz F."/>
            <person name="Roux S."/>
            <person name="Paez-Espino D."/>
            <person name="Jungbluth S."/>
            <person name="Walsh D.A."/>
            <person name="Denef V.J."/>
            <person name="McMahon K.D."/>
            <person name="Konstantinidis K.T."/>
            <person name="Eloe-Fadrosh E.A."/>
            <person name="Kyrpides N.C."/>
            <person name="Woyke T."/>
        </authorList>
    </citation>
    <scope>NUCLEOTIDE SEQUENCE</scope>
    <source>
        <strain evidence="2">GVMAG-M-3300010160-4</strain>
    </source>
</reference>
<feature type="transmembrane region" description="Helical" evidence="1">
    <location>
        <begin position="157"/>
        <end position="177"/>
    </location>
</feature>
<evidence type="ECO:0000256" key="1">
    <source>
        <dbReference type="SAM" id="Phobius"/>
    </source>
</evidence>
<feature type="transmembrane region" description="Helical" evidence="1">
    <location>
        <begin position="20"/>
        <end position="39"/>
    </location>
</feature>
<feature type="transmembrane region" description="Helical" evidence="1">
    <location>
        <begin position="126"/>
        <end position="145"/>
    </location>
</feature>
<keyword evidence="1" id="KW-1133">Transmembrane helix</keyword>